<evidence type="ECO:0000259" key="5">
    <source>
        <dbReference type="PROSITE" id="PS01180"/>
    </source>
</evidence>
<dbReference type="AlphaFoldDB" id="A0A811L994"/>
<proteinExistence type="predicted"/>
<dbReference type="SUPFAM" id="SSF56436">
    <property type="entry name" value="C-type lectin-like"/>
    <property type="match status" value="1"/>
</dbReference>
<comment type="caution">
    <text evidence="7">The sequence shown here is derived from an EMBL/GenBank/DDBJ whole genome shotgun (WGS) entry which is preliminary data.</text>
</comment>
<dbReference type="InterPro" id="IPR016187">
    <property type="entry name" value="CTDL_fold"/>
</dbReference>
<keyword evidence="2 3" id="KW-1015">Disulfide bond</keyword>
<dbReference type="InterPro" id="IPR001304">
    <property type="entry name" value="C-type_lectin-like"/>
</dbReference>
<evidence type="ECO:0000256" key="3">
    <source>
        <dbReference type="PROSITE-ProRule" id="PRU00059"/>
    </source>
</evidence>
<dbReference type="PANTHER" id="PTHR24251">
    <property type="entry name" value="OVOCHYMASE-RELATED"/>
    <property type="match status" value="1"/>
</dbReference>
<dbReference type="Pfam" id="PF00431">
    <property type="entry name" value="CUB"/>
    <property type="match status" value="2"/>
</dbReference>
<feature type="signal peptide" evidence="4">
    <location>
        <begin position="1"/>
        <end position="26"/>
    </location>
</feature>
<dbReference type="EMBL" id="CAJFCW020000005">
    <property type="protein sequence ID" value="CAG9120201.1"/>
    <property type="molecule type" value="Genomic_DNA"/>
</dbReference>
<dbReference type="Gene3D" id="3.10.100.10">
    <property type="entry name" value="Mannose-Binding Protein A, subunit A"/>
    <property type="match status" value="1"/>
</dbReference>
<protein>
    <recommendedName>
        <fullName evidence="9">CUB domain-containing protein</fullName>
    </recommendedName>
</protein>
<keyword evidence="4" id="KW-0732">Signal</keyword>
<dbReference type="SUPFAM" id="SSF49854">
    <property type="entry name" value="Spermadhesin, CUB domain"/>
    <property type="match status" value="2"/>
</dbReference>
<sequence length="395" mass="45749">MNGSTNDKMARLSLFVFALVAASAVAQQQPCPAGWFYRSHANQCYYVSNHNLPYSEAVDYCKKDGGTLVSLKNKEEYDYVKELYNNKTGGLYPPWIGLTRDSRWYYTVWRWPDGVTAYSTYWLPAEPAKDEDGACVAWRTIENDGWKTLNCKYAQRFVCKQSSSNCPTKNYEAQSGTLTSLYFPSEYSNNLNCFYHIKVKPDYKIKLEFSSFYTENYFDKLVLYDDYNGNMTNKIDTLSGAYLFKRVFETSENVMTLNFLTDHLITKQGWNATYTALPKEPTHHYYDQSGVITSKNYPNNYPNNEDNLYQIHGLPDKVIRITVNDFQTENKYDYMTIQDGNDIVYSREIARLSGDNVTTPVSYLSSQNNVLIRFFSDISINRKGFSLTYTSENKY</sequence>
<dbReference type="PROSITE" id="PS50041">
    <property type="entry name" value="C_TYPE_LECTIN_2"/>
    <property type="match status" value="1"/>
</dbReference>
<dbReference type="InterPro" id="IPR035914">
    <property type="entry name" value="Sperma_CUB_dom_sf"/>
</dbReference>
<dbReference type="Gene3D" id="2.60.120.290">
    <property type="entry name" value="Spermadhesin, CUB domain"/>
    <property type="match status" value="2"/>
</dbReference>
<evidence type="ECO:0000256" key="1">
    <source>
        <dbReference type="ARBA" id="ARBA00022737"/>
    </source>
</evidence>
<feature type="domain" description="CUB" evidence="5">
    <location>
        <begin position="281"/>
        <end position="392"/>
    </location>
</feature>
<organism evidence="7 8">
    <name type="scientific">Bursaphelenchus okinawaensis</name>
    <dbReference type="NCBI Taxonomy" id="465554"/>
    <lineage>
        <taxon>Eukaryota</taxon>
        <taxon>Metazoa</taxon>
        <taxon>Ecdysozoa</taxon>
        <taxon>Nematoda</taxon>
        <taxon>Chromadorea</taxon>
        <taxon>Rhabditida</taxon>
        <taxon>Tylenchina</taxon>
        <taxon>Tylenchomorpha</taxon>
        <taxon>Aphelenchoidea</taxon>
        <taxon>Aphelenchoididae</taxon>
        <taxon>Bursaphelenchus</taxon>
    </lineage>
</organism>
<name>A0A811L994_9BILA</name>
<dbReference type="SMART" id="SM00034">
    <property type="entry name" value="CLECT"/>
    <property type="match status" value="1"/>
</dbReference>
<dbReference type="OrthoDB" id="5808499at2759"/>
<dbReference type="CDD" id="cd00037">
    <property type="entry name" value="CLECT"/>
    <property type="match status" value="1"/>
</dbReference>
<dbReference type="CDD" id="cd00041">
    <property type="entry name" value="CUB"/>
    <property type="match status" value="2"/>
</dbReference>
<dbReference type="Pfam" id="PF00059">
    <property type="entry name" value="Lectin_C"/>
    <property type="match status" value="1"/>
</dbReference>
<dbReference type="InterPro" id="IPR016186">
    <property type="entry name" value="C-type_lectin-like/link_sf"/>
</dbReference>
<keyword evidence="1" id="KW-0677">Repeat</keyword>
<evidence type="ECO:0000256" key="2">
    <source>
        <dbReference type="ARBA" id="ARBA00023157"/>
    </source>
</evidence>
<feature type="domain" description="CUB" evidence="5">
    <location>
        <begin position="166"/>
        <end position="277"/>
    </location>
</feature>
<dbReference type="EMBL" id="CAJFDH010000005">
    <property type="protein sequence ID" value="CAD5224791.1"/>
    <property type="molecule type" value="Genomic_DNA"/>
</dbReference>
<evidence type="ECO:0000313" key="7">
    <source>
        <dbReference type="EMBL" id="CAD5224791.1"/>
    </source>
</evidence>
<dbReference type="InterPro" id="IPR000859">
    <property type="entry name" value="CUB_dom"/>
</dbReference>
<evidence type="ECO:0000259" key="6">
    <source>
        <dbReference type="PROSITE" id="PS50041"/>
    </source>
</evidence>
<evidence type="ECO:0000313" key="8">
    <source>
        <dbReference type="Proteomes" id="UP000614601"/>
    </source>
</evidence>
<gene>
    <name evidence="7" type="ORF">BOKJ2_LOCUS11255</name>
</gene>
<evidence type="ECO:0000256" key="4">
    <source>
        <dbReference type="SAM" id="SignalP"/>
    </source>
</evidence>
<feature type="chain" id="PRO_5036408488" description="CUB domain-containing protein" evidence="4">
    <location>
        <begin position="27"/>
        <end position="395"/>
    </location>
</feature>
<dbReference type="Proteomes" id="UP000783686">
    <property type="component" value="Unassembled WGS sequence"/>
</dbReference>
<dbReference type="PROSITE" id="PS01180">
    <property type="entry name" value="CUB"/>
    <property type="match status" value="2"/>
</dbReference>
<feature type="disulfide bond" evidence="3">
    <location>
        <begin position="166"/>
        <end position="193"/>
    </location>
</feature>
<evidence type="ECO:0008006" key="9">
    <source>
        <dbReference type="Google" id="ProtNLM"/>
    </source>
</evidence>
<dbReference type="Proteomes" id="UP000614601">
    <property type="component" value="Unassembled WGS sequence"/>
</dbReference>
<reference evidence="7" key="1">
    <citation type="submission" date="2020-09" db="EMBL/GenBank/DDBJ databases">
        <authorList>
            <person name="Kikuchi T."/>
        </authorList>
    </citation>
    <scope>NUCLEOTIDE SEQUENCE</scope>
    <source>
        <strain evidence="7">SH1</strain>
    </source>
</reference>
<dbReference type="SMART" id="SM00042">
    <property type="entry name" value="CUB"/>
    <property type="match status" value="2"/>
</dbReference>
<comment type="caution">
    <text evidence="3">Lacks conserved residue(s) required for the propagation of feature annotation.</text>
</comment>
<feature type="domain" description="C-type lectin" evidence="6">
    <location>
        <begin position="40"/>
        <end position="160"/>
    </location>
</feature>
<accession>A0A811L994</accession>
<keyword evidence="8" id="KW-1185">Reference proteome</keyword>